<dbReference type="SMART" id="SM00387">
    <property type="entry name" value="HATPase_c"/>
    <property type="match status" value="1"/>
</dbReference>
<reference evidence="7 8" key="2">
    <citation type="submission" date="2009-03" db="EMBL/GenBank/DDBJ databases">
        <title>Draft genome sequence of Coprococcus comes (ATCC 27758).</title>
        <authorList>
            <person name="Sudarsanam P."/>
            <person name="Ley R."/>
            <person name="Guruge J."/>
            <person name="Turnbaugh P.J."/>
            <person name="Mahowald M."/>
            <person name="Liep D."/>
            <person name="Gordon J."/>
        </authorList>
    </citation>
    <scope>NUCLEOTIDE SEQUENCE [LARGE SCALE GENOMIC DNA]</scope>
    <source>
        <strain evidence="7 8">ATCC 27758</strain>
    </source>
</reference>
<keyword evidence="4" id="KW-0175">Coiled coil</keyword>
<keyword evidence="5" id="KW-1133">Transmembrane helix</keyword>
<evidence type="ECO:0000256" key="2">
    <source>
        <dbReference type="ARBA" id="ARBA00022777"/>
    </source>
</evidence>
<dbReference type="Proteomes" id="UP000003793">
    <property type="component" value="Unassembled WGS sequence"/>
</dbReference>
<evidence type="ECO:0000256" key="5">
    <source>
        <dbReference type="SAM" id="Phobius"/>
    </source>
</evidence>
<feature type="coiled-coil region" evidence="4">
    <location>
        <begin position="212"/>
        <end position="249"/>
    </location>
</feature>
<dbReference type="Gene3D" id="3.30.565.10">
    <property type="entry name" value="Histidine kinase-like ATPase, C-terminal domain"/>
    <property type="match status" value="1"/>
</dbReference>
<dbReference type="PANTHER" id="PTHR24421">
    <property type="entry name" value="NITRATE/NITRITE SENSOR PROTEIN NARX-RELATED"/>
    <property type="match status" value="1"/>
</dbReference>
<protein>
    <submittedName>
        <fullName evidence="7">ATPase/histidine kinase/DNA gyrase B/HSP90 domain protein</fullName>
    </submittedName>
</protein>
<reference evidence="7 8" key="1">
    <citation type="submission" date="2009-02" db="EMBL/GenBank/DDBJ databases">
        <authorList>
            <person name="Fulton L."/>
            <person name="Clifton S."/>
            <person name="Fulton B."/>
            <person name="Xu J."/>
            <person name="Minx P."/>
            <person name="Pepin K.H."/>
            <person name="Johnson M."/>
            <person name="Bhonagiri V."/>
            <person name="Nash W.E."/>
            <person name="Mardis E.R."/>
            <person name="Wilson R.K."/>
        </authorList>
    </citation>
    <scope>NUCLEOTIDE SEQUENCE [LARGE SCALE GENOMIC DNA]</scope>
    <source>
        <strain evidence="7 8">ATCC 27758</strain>
    </source>
</reference>
<dbReference type="HOGENOM" id="CLU_052468_0_0_9"/>
<keyword evidence="1" id="KW-0808">Transferase</keyword>
<dbReference type="InterPro" id="IPR036890">
    <property type="entry name" value="HATPase_C_sf"/>
</dbReference>
<evidence type="ECO:0000256" key="4">
    <source>
        <dbReference type="SAM" id="Coils"/>
    </source>
</evidence>
<dbReference type="GO" id="GO:0000160">
    <property type="term" value="P:phosphorelay signal transduction system"/>
    <property type="evidence" value="ECO:0007669"/>
    <property type="project" value="UniProtKB-KW"/>
</dbReference>
<organism evidence="7 8">
    <name type="scientific">Coprococcus comes ATCC 27758</name>
    <dbReference type="NCBI Taxonomy" id="470146"/>
    <lineage>
        <taxon>Bacteria</taxon>
        <taxon>Bacillati</taxon>
        <taxon>Bacillota</taxon>
        <taxon>Clostridia</taxon>
        <taxon>Lachnospirales</taxon>
        <taxon>Lachnospiraceae</taxon>
        <taxon>Coprococcus</taxon>
    </lineage>
</organism>
<dbReference type="InterPro" id="IPR050482">
    <property type="entry name" value="Sensor_HK_TwoCompSys"/>
</dbReference>
<evidence type="ECO:0000256" key="3">
    <source>
        <dbReference type="ARBA" id="ARBA00023012"/>
    </source>
</evidence>
<dbReference type="EMBL" id="ABVR01000045">
    <property type="protein sequence ID" value="EEG88086.1"/>
    <property type="molecule type" value="Genomic_DNA"/>
</dbReference>
<feature type="domain" description="Histidine kinase/HSP90-like ATPase" evidence="6">
    <location>
        <begin position="334"/>
        <end position="421"/>
    </location>
</feature>
<evidence type="ECO:0000259" key="6">
    <source>
        <dbReference type="SMART" id="SM00387"/>
    </source>
</evidence>
<dbReference type="GeneID" id="92823508"/>
<keyword evidence="2 7" id="KW-0418">Kinase</keyword>
<keyword evidence="5" id="KW-0812">Transmembrane</keyword>
<accession>C0BE09</accession>
<feature type="transmembrane region" description="Helical" evidence="5">
    <location>
        <begin position="12"/>
        <end position="33"/>
    </location>
</feature>
<feature type="transmembrane region" description="Helical" evidence="5">
    <location>
        <begin position="79"/>
        <end position="97"/>
    </location>
</feature>
<keyword evidence="5" id="KW-0472">Membrane</keyword>
<name>C0BE09_9FIRM</name>
<evidence type="ECO:0000256" key="1">
    <source>
        <dbReference type="ARBA" id="ARBA00022679"/>
    </source>
</evidence>
<evidence type="ECO:0000313" key="7">
    <source>
        <dbReference type="EMBL" id="EEG88086.1"/>
    </source>
</evidence>
<dbReference type="InterPro" id="IPR003594">
    <property type="entry name" value="HATPase_dom"/>
</dbReference>
<evidence type="ECO:0000313" key="8">
    <source>
        <dbReference type="Proteomes" id="UP000003793"/>
    </source>
</evidence>
<keyword evidence="3" id="KW-0902">Two-component regulatory system</keyword>
<comment type="caution">
    <text evidence="7">The sequence shown here is derived from an EMBL/GenBank/DDBJ whole genome shotgun (WGS) entry which is preliminary data.</text>
</comment>
<sequence length="425" mass="48991">MIKTFENCSPEYQITIVWFFIFLTLLCMILVIYEGTGKRQRKTLLLDSVLLIVIFLITAVLCVWQRAFYEEDSMILFKIPYVILIVIGIGVFLYVGMKIFGIYKYRKSCLRENAVQESLDNLPSGIVFFDGNGMPKLMNRKMYQICQNLTGRDIQNITELEEALGHPLKENVFYDVDLKVYCFADGSVWKFSEKEIITTAGDHFFQVLASEVSELYRNKVLLKEENQKLQEMSVAMKELSKNVITLTREEEMLSMKMRVHDNLGYSVLAAQWMLLRESEADRDVFLSQWKQTLDLLNKDNESVKGEQLHRQVQERAEILGVKIIYTGEQVWESHIFELMDIILLEALSNCVRHAGASELYVKCSSGEQEWIMVITDNGQAMEKDVKEGGGLSGIRKRVEQCGGTLRICAESKFSIIVKIPKEVRR</sequence>
<gene>
    <name evidence="7" type="ORF">COPCOM_03421</name>
</gene>
<feature type="transmembrane region" description="Helical" evidence="5">
    <location>
        <begin position="45"/>
        <end position="67"/>
    </location>
</feature>
<dbReference type="SUPFAM" id="SSF55874">
    <property type="entry name" value="ATPase domain of HSP90 chaperone/DNA topoisomerase II/histidine kinase"/>
    <property type="match status" value="1"/>
</dbReference>
<dbReference type="CDD" id="cd16917">
    <property type="entry name" value="HATPase_UhpB-NarQ-NarX-like"/>
    <property type="match status" value="1"/>
</dbReference>
<dbReference type="AlphaFoldDB" id="C0BE09"/>
<proteinExistence type="predicted"/>
<dbReference type="Pfam" id="PF02518">
    <property type="entry name" value="HATPase_c"/>
    <property type="match status" value="1"/>
</dbReference>
<dbReference type="RefSeq" id="WP_008373756.1">
    <property type="nucleotide sequence ID" value="NZ_CP102277.1"/>
</dbReference>
<dbReference type="GO" id="GO:0016301">
    <property type="term" value="F:kinase activity"/>
    <property type="evidence" value="ECO:0007669"/>
    <property type="project" value="UniProtKB-KW"/>
</dbReference>